<feature type="compositionally biased region" description="Basic and acidic residues" evidence="1">
    <location>
        <begin position="19"/>
        <end position="37"/>
    </location>
</feature>
<dbReference type="Pfam" id="PF11905">
    <property type="entry name" value="DUF3425"/>
    <property type="match status" value="1"/>
</dbReference>
<name>A0A5N6ZI27_9EURO</name>
<protein>
    <recommendedName>
        <fullName evidence="4">BZIP domain-containing protein</fullName>
    </recommendedName>
</protein>
<accession>A0A5N6ZI27</accession>
<dbReference type="PANTHER" id="PTHR37012">
    <property type="entry name" value="B-ZIP TRANSCRIPTION FACTOR (EUROFUNG)-RELATED"/>
    <property type="match status" value="1"/>
</dbReference>
<dbReference type="Proteomes" id="UP000327118">
    <property type="component" value="Unassembled WGS sequence"/>
</dbReference>
<evidence type="ECO:0000313" key="2">
    <source>
        <dbReference type="EMBL" id="KAE8356863.1"/>
    </source>
</evidence>
<dbReference type="InterPro" id="IPR021833">
    <property type="entry name" value="DUF3425"/>
</dbReference>
<dbReference type="EMBL" id="ML739034">
    <property type="protein sequence ID" value="KAE8356863.1"/>
    <property type="molecule type" value="Genomic_DNA"/>
</dbReference>
<gene>
    <name evidence="2" type="ORF">BDV28DRAFT_41766</name>
</gene>
<sequence length="388" mass="44610">MSGQLTMSATRHNASTTSSERKRLRDRRAQQNLRDKRENRIKALEERVAYCDKNHGDELIRNCMITVDYVRRENEILLARQEHLRRLFYGWEKEGYGTTGLPHLTRPPTTQSFPASMVASYGLGSDAMDATLTNAEAQVISSWPVPPMDPGSAHLATPDLSSSPTRLSDNPSLIADLPALPCLLPARSRLPVPPQILLNNWTRWITLANNVINTPPLPSPLDLLHGSRRNWLADQVNRLLRIYTLREPDRLAYSWILYGFIKWRINPTPLARSYLPTFLQPLAEQVRQGQKNQIMFFVWPQIKLNLLEHWDTIDKVELYKDAASSCKVRWPSSNSIWDWDRDDNILIKPEFFQTFMNPHGWGLASGFIDKYPQLMKGLDVEAVRFDDP</sequence>
<keyword evidence="3" id="KW-1185">Reference proteome</keyword>
<dbReference type="OrthoDB" id="4161589at2759"/>
<dbReference type="SUPFAM" id="SSF57959">
    <property type="entry name" value="Leucine zipper domain"/>
    <property type="match status" value="1"/>
</dbReference>
<feature type="compositionally biased region" description="Polar residues" evidence="1">
    <location>
        <begin position="1"/>
        <end position="18"/>
    </location>
</feature>
<evidence type="ECO:0008006" key="4">
    <source>
        <dbReference type="Google" id="ProtNLM"/>
    </source>
</evidence>
<dbReference type="Gene3D" id="1.20.5.170">
    <property type="match status" value="1"/>
</dbReference>
<dbReference type="GO" id="GO:0003700">
    <property type="term" value="F:DNA-binding transcription factor activity"/>
    <property type="evidence" value="ECO:0007669"/>
    <property type="project" value="InterPro"/>
</dbReference>
<dbReference type="CDD" id="cd14688">
    <property type="entry name" value="bZIP_YAP"/>
    <property type="match status" value="1"/>
</dbReference>
<feature type="region of interest" description="Disordered" evidence="1">
    <location>
        <begin position="1"/>
        <end position="37"/>
    </location>
</feature>
<organism evidence="2 3">
    <name type="scientific">Aspergillus coremiiformis</name>
    <dbReference type="NCBI Taxonomy" id="138285"/>
    <lineage>
        <taxon>Eukaryota</taxon>
        <taxon>Fungi</taxon>
        <taxon>Dikarya</taxon>
        <taxon>Ascomycota</taxon>
        <taxon>Pezizomycotina</taxon>
        <taxon>Eurotiomycetes</taxon>
        <taxon>Eurotiomycetidae</taxon>
        <taxon>Eurotiales</taxon>
        <taxon>Aspergillaceae</taxon>
        <taxon>Aspergillus</taxon>
        <taxon>Aspergillus subgen. Circumdati</taxon>
    </lineage>
</organism>
<evidence type="ECO:0000256" key="1">
    <source>
        <dbReference type="SAM" id="MobiDB-lite"/>
    </source>
</evidence>
<proteinExistence type="predicted"/>
<reference evidence="3" key="1">
    <citation type="submission" date="2019-04" db="EMBL/GenBank/DDBJ databases">
        <title>Friends and foes A comparative genomics studyof 23 Aspergillus species from section Flavi.</title>
        <authorList>
            <consortium name="DOE Joint Genome Institute"/>
            <person name="Kjaerbolling I."/>
            <person name="Vesth T."/>
            <person name="Frisvad J.C."/>
            <person name="Nybo J.L."/>
            <person name="Theobald S."/>
            <person name="Kildgaard S."/>
            <person name="Isbrandt T."/>
            <person name="Kuo A."/>
            <person name="Sato A."/>
            <person name="Lyhne E.K."/>
            <person name="Kogle M.E."/>
            <person name="Wiebenga A."/>
            <person name="Kun R.S."/>
            <person name="Lubbers R.J."/>
            <person name="Makela M.R."/>
            <person name="Barry K."/>
            <person name="Chovatia M."/>
            <person name="Clum A."/>
            <person name="Daum C."/>
            <person name="Haridas S."/>
            <person name="He G."/>
            <person name="LaButti K."/>
            <person name="Lipzen A."/>
            <person name="Mondo S."/>
            <person name="Riley R."/>
            <person name="Salamov A."/>
            <person name="Simmons B.A."/>
            <person name="Magnuson J.K."/>
            <person name="Henrissat B."/>
            <person name="Mortensen U.H."/>
            <person name="Larsen T.O."/>
            <person name="Devries R.P."/>
            <person name="Grigoriev I.V."/>
            <person name="Machida M."/>
            <person name="Baker S.E."/>
            <person name="Andersen M.R."/>
        </authorList>
    </citation>
    <scope>NUCLEOTIDE SEQUENCE [LARGE SCALE GENOMIC DNA]</scope>
    <source>
        <strain evidence="3">CBS 553.77</strain>
    </source>
</reference>
<dbReference type="PANTHER" id="PTHR37012:SF6">
    <property type="entry name" value="BZIP TRANSCRIPTION FACTOR"/>
    <property type="match status" value="1"/>
</dbReference>
<dbReference type="InterPro" id="IPR046347">
    <property type="entry name" value="bZIP_sf"/>
</dbReference>
<dbReference type="AlphaFoldDB" id="A0A5N6ZI27"/>
<evidence type="ECO:0000313" key="3">
    <source>
        <dbReference type="Proteomes" id="UP000327118"/>
    </source>
</evidence>